<sequence length="253" mass="27660">MKKNSSNTLEVCCFSLKSCKNAEAGGADRIELCGGLLEGGTTPSYGLVSKVLEAVSIPVYVMIRPRGGDFFYNSDEIETMLADITFFNKLNPAGFVFGCLNQNGDLDLENMKRLLSATNGTPVTFHRAFDVCSNPLDLLEQLIELKIENILTSGQQNLAILGKELIGTLVNKAKGRIQIMVGSGVNAENINSLIETGTNAFHFTAKENLPSEMIYRNPNVSMGLDGVDEYMLTEASEAKIRTLKSLIEKQYKT</sequence>
<protein>
    <recommendedName>
        <fullName evidence="2">PF03932 family protein CutC</fullName>
    </recommendedName>
</protein>
<organism evidence="3 4">
    <name type="scientific">Lacihabitans lacunae</name>
    <dbReference type="NCBI Taxonomy" id="1028214"/>
    <lineage>
        <taxon>Bacteria</taxon>
        <taxon>Pseudomonadati</taxon>
        <taxon>Bacteroidota</taxon>
        <taxon>Cytophagia</taxon>
        <taxon>Cytophagales</taxon>
        <taxon>Leadbetterellaceae</taxon>
        <taxon>Lacihabitans</taxon>
    </lineage>
</organism>
<comment type="caution">
    <text evidence="2">Once thought to be involved in copper homeostasis, experiments in E.coli have shown this is not the case.</text>
</comment>
<reference evidence="4" key="1">
    <citation type="journal article" date="2019" name="Int. J. Syst. Evol. Microbiol.">
        <title>The Global Catalogue of Microorganisms (GCM) 10K type strain sequencing project: providing services to taxonomists for standard genome sequencing and annotation.</title>
        <authorList>
            <consortium name="The Broad Institute Genomics Platform"/>
            <consortium name="The Broad Institute Genome Sequencing Center for Infectious Disease"/>
            <person name="Wu L."/>
            <person name="Ma J."/>
        </authorList>
    </citation>
    <scope>NUCLEOTIDE SEQUENCE [LARGE SCALE GENOMIC DNA]</scope>
    <source>
        <strain evidence="4">CECT 7956</strain>
    </source>
</reference>
<accession>A0ABV7Z0E4</accession>
<keyword evidence="2" id="KW-0963">Cytoplasm</keyword>
<dbReference type="Pfam" id="PF03932">
    <property type="entry name" value="CutC"/>
    <property type="match status" value="1"/>
</dbReference>
<dbReference type="EMBL" id="JBHRYQ010000001">
    <property type="protein sequence ID" value="MFC3812112.1"/>
    <property type="molecule type" value="Genomic_DNA"/>
</dbReference>
<evidence type="ECO:0000313" key="4">
    <source>
        <dbReference type="Proteomes" id="UP001595616"/>
    </source>
</evidence>
<comment type="similarity">
    <text evidence="1 2">Belongs to the CutC family.</text>
</comment>
<dbReference type="InterPro" id="IPR005627">
    <property type="entry name" value="CutC-like"/>
</dbReference>
<proteinExistence type="inferred from homology"/>
<evidence type="ECO:0000256" key="1">
    <source>
        <dbReference type="ARBA" id="ARBA00007768"/>
    </source>
</evidence>
<gene>
    <name evidence="2" type="primary">cutC</name>
    <name evidence="3" type="ORF">ACFOOI_15735</name>
</gene>
<dbReference type="PANTHER" id="PTHR12598">
    <property type="entry name" value="COPPER HOMEOSTASIS PROTEIN CUTC"/>
    <property type="match status" value="1"/>
</dbReference>
<dbReference type="RefSeq" id="WP_379838976.1">
    <property type="nucleotide sequence ID" value="NZ_JBHRYQ010000001.1"/>
</dbReference>
<keyword evidence="4" id="KW-1185">Reference proteome</keyword>
<evidence type="ECO:0000313" key="3">
    <source>
        <dbReference type="EMBL" id="MFC3812112.1"/>
    </source>
</evidence>
<dbReference type="PANTHER" id="PTHR12598:SF0">
    <property type="entry name" value="COPPER HOMEOSTASIS PROTEIN CUTC HOMOLOG"/>
    <property type="match status" value="1"/>
</dbReference>
<dbReference type="HAMAP" id="MF_00795">
    <property type="entry name" value="CutC"/>
    <property type="match status" value="1"/>
</dbReference>
<name>A0ABV7Z0E4_9BACT</name>
<evidence type="ECO:0000256" key="2">
    <source>
        <dbReference type="HAMAP-Rule" id="MF_00795"/>
    </source>
</evidence>
<dbReference type="SUPFAM" id="SSF110395">
    <property type="entry name" value="CutC-like"/>
    <property type="match status" value="1"/>
</dbReference>
<dbReference type="Gene3D" id="3.20.20.380">
    <property type="entry name" value="Copper homeostasis (CutC) domain"/>
    <property type="match status" value="1"/>
</dbReference>
<dbReference type="InterPro" id="IPR036822">
    <property type="entry name" value="CutC-like_dom_sf"/>
</dbReference>
<comment type="subcellular location">
    <subcellularLocation>
        <location evidence="2">Cytoplasm</location>
    </subcellularLocation>
</comment>
<dbReference type="Proteomes" id="UP001595616">
    <property type="component" value="Unassembled WGS sequence"/>
</dbReference>
<comment type="caution">
    <text evidence="3">The sequence shown here is derived from an EMBL/GenBank/DDBJ whole genome shotgun (WGS) entry which is preliminary data.</text>
</comment>